<dbReference type="GO" id="GO:0016020">
    <property type="term" value="C:membrane"/>
    <property type="evidence" value="ECO:0007669"/>
    <property type="project" value="UniProtKB-SubCell"/>
</dbReference>
<dbReference type="PROSITE" id="PS50004">
    <property type="entry name" value="C2"/>
    <property type="match status" value="2"/>
</dbReference>
<dbReference type="InterPro" id="IPR031468">
    <property type="entry name" value="SMP_LBD"/>
</dbReference>
<keyword evidence="3" id="KW-0813">Transport</keyword>
<dbReference type="OMA" id="FKICETN"/>
<keyword evidence="7" id="KW-0106">Calcium</keyword>
<dbReference type="GO" id="GO:0005783">
    <property type="term" value="C:endoplasmic reticulum"/>
    <property type="evidence" value="ECO:0007669"/>
    <property type="project" value="TreeGrafter"/>
</dbReference>
<evidence type="ECO:0000256" key="2">
    <source>
        <dbReference type="ARBA" id="ARBA00006996"/>
    </source>
</evidence>
<evidence type="ECO:0000256" key="5">
    <source>
        <dbReference type="ARBA" id="ARBA00022723"/>
    </source>
</evidence>
<evidence type="ECO:0000256" key="6">
    <source>
        <dbReference type="ARBA" id="ARBA00022737"/>
    </source>
</evidence>
<organism evidence="15 16">
    <name type="scientific">Kalanchoe fedtschenkoi</name>
    <name type="common">Lavender scallops</name>
    <name type="synonym">South American air plant</name>
    <dbReference type="NCBI Taxonomy" id="63787"/>
    <lineage>
        <taxon>Eukaryota</taxon>
        <taxon>Viridiplantae</taxon>
        <taxon>Streptophyta</taxon>
        <taxon>Embryophyta</taxon>
        <taxon>Tracheophyta</taxon>
        <taxon>Spermatophyta</taxon>
        <taxon>Magnoliopsida</taxon>
        <taxon>eudicotyledons</taxon>
        <taxon>Gunneridae</taxon>
        <taxon>Pentapetalae</taxon>
        <taxon>Saxifragales</taxon>
        <taxon>Crassulaceae</taxon>
        <taxon>Kalanchoe</taxon>
    </lineage>
</organism>
<feature type="domain" description="C2" evidence="13">
    <location>
        <begin position="413"/>
        <end position="531"/>
    </location>
</feature>
<sequence length="550" mass="63084">MGFFNALLEIIGLGIGITFGLFLGFMFFVYDTPSKNVKDPITRALYTFDSNSILDLLPEVPFWIKHSDYERVDWMNKFLNDMWPFLDKAIGVIMRDTTKPLFDEYIGKYQVKAIDFESLCLGSLPPTVQGVKACETNENALVIDSVIKWAGNPNITLVIKLLFLRITVQLVDLQVFLAPRIVLKPLVPTFPCFANVSVTLLEKPHIDFGLKLWGGDLMAIPGLYRYTQEFIKKQVASLYLWPQTLEIPILDGSVGTLKKPVGILHVKVVRAMKLLKMDLIGASDPYVKLSLSGERLPAKKTSIKMKNLNPEWNEDFKLLVKDPETQVLQLHVYDWEKLKTHDKLGMQVIPLRSLVPNETQTFTLNLLKNTDPNDYHNRKSRGQIVVEMTLVPFRTDDEMYLSGHLDQSLIRERSERLQSISEISAPISGASLLQVTIQGAEEVEGKHHTNPYAVIHFKGEARKTKTMKKTRHPCWNEDFEFVLEEPLTDEKIRIEVISRGRRFSFNRKEFLGHIDINLDDVVYNGRINEKYHLINSKNGILHVDIKWKMT</sequence>
<dbReference type="Gramene" id="Kaladp0098s0225.1.v1.1">
    <property type="protein sequence ID" value="Kaladp0098s0225.1.v1.1"/>
    <property type="gene ID" value="Kaladp0098s0225.v1.1"/>
</dbReference>
<dbReference type="AlphaFoldDB" id="A0A7N0V5Q2"/>
<evidence type="ECO:0000256" key="7">
    <source>
        <dbReference type="ARBA" id="ARBA00022837"/>
    </source>
</evidence>
<comment type="similarity">
    <text evidence="2">Belongs to the synaptotagmin family.</text>
</comment>
<evidence type="ECO:0000256" key="1">
    <source>
        <dbReference type="ARBA" id="ARBA00004167"/>
    </source>
</evidence>
<keyword evidence="10" id="KW-0446">Lipid-binding</keyword>
<dbReference type="Proteomes" id="UP000594263">
    <property type="component" value="Unplaced"/>
</dbReference>
<dbReference type="CDD" id="cd21677">
    <property type="entry name" value="SMP_SYT"/>
    <property type="match status" value="1"/>
</dbReference>
<dbReference type="InterPro" id="IPR045050">
    <property type="entry name" value="Synaptotagmin_plant"/>
</dbReference>
<protein>
    <recommendedName>
        <fullName evidence="17">Synaptotagmin-3-like</fullName>
    </recommendedName>
</protein>
<dbReference type="EnsemblPlants" id="Kaladp0098s0225.1.v1.1">
    <property type="protein sequence ID" value="Kaladp0098s0225.1.v1.1"/>
    <property type="gene ID" value="Kaladp0098s0225.v1.1"/>
</dbReference>
<dbReference type="SMART" id="SM00239">
    <property type="entry name" value="C2"/>
    <property type="match status" value="2"/>
</dbReference>
<evidence type="ECO:0008006" key="17">
    <source>
        <dbReference type="Google" id="ProtNLM"/>
    </source>
</evidence>
<accession>A0A7N0V5Q2</accession>
<dbReference type="FunFam" id="2.60.40.150:FF:000102">
    <property type="entry name" value="Synaptotagmin-2 isoform A"/>
    <property type="match status" value="1"/>
</dbReference>
<evidence type="ECO:0000256" key="11">
    <source>
        <dbReference type="ARBA" id="ARBA00023136"/>
    </source>
</evidence>
<evidence type="ECO:0000259" key="13">
    <source>
        <dbReference type="PROSITE" id="PS50004"/>
    </source>
</evidence>
<dbReference type="Pfam" id="PF17047">
    <property type="entry name" value="SMP_LBD"/>
    <property type="match status" value="1"/>
</dbReference>
<evidence type="ECO:0000259" key="14">
    <source>
        <dbReference type="PROSITE" id="PS51847"/>
    </source>
</evidence>
<feature type="domain" description="C2" evidence="13">
    <location>
        <begin position="241"/>
        <end position="364"/>
    </location>
</feature>
<feature type="domain" description="SMP-LTD" evidence="14">
    <location>
        <begin position="68"/>
        <end position="250"/>
    </location>
</feature>
<keyword evidence="5" id="KW-0479">Metal-binding</keyword>
<dbReference type="Pfam" id="PF00168">
    <property type="entry name" value="C2"/>
    <property type="match status" value="2"/>
</dbReference>
<keyword evidence="9" id="KW-0445">Lipid transport</keyword>
<dbReference type="GO" id="GO:0046872">
    <property type="term" value="F:metal ion binding"/>
    <property type="evidence" value="ECO:0007669"/>
    <property type="project" value="UniProtKB-KW"/>
</dbReference>
<evidence type="ECO:0000256" key="4">
    <source>
        <dbReference type="ARBA" id="ARBA00022692"/>
    </source>
</evidence>
<dbReference type="InterPro" id="IPR000008">
    <property type="entry name" value="C2_dom"/>
</dbReference>
<feature type="transmembrane region" description="Helical" evidence="12">
    <location>
        <begin position="7"/>
        <end position="30"/>
    </location>
</feature>
<dbReference type="InterPro" id="IPR039010">
    <property type="entry name" value="Synaptotagmin_SMP"/>
</dbReference>
<keyword evidence="8 12" id="KW-1133">Transmembrane helix</keyword>
<evidence type="ECO:0000256" key="3">
    <source>
        <dbReference type="ARBA" id="ARBA00022448"/>
    </source>
</evidence>
<keyword evidence="11 12" id="KW-0472">Membrane</keyword>
<reference evidence="15" key="1">
    <citation type="submission" date="2021-01" db="UniProtKB">
        <authorList>
            <consortium name="EnsemblPlants"/>
        </authorList>
    </citation>
    <scope>IDENTIFICATION</scope>
</reference>
<comment type="subcellular location">
    <subcellularLocation>
        <location evidence="1">Membrane</location>
        <topology evidence="1">Single-pass membrane protein</topology>
    </subcellularLocation>
</comment>
<dbReference type="PANTHER" id="PTHR10774">
    <property type="entry name" value="EXTENDED SYNAPTOTAGMIN-RELATED"/>
    <property type="match status" value="1"/>
</dbReference>
<dbReference type="PRINTS" id="PR00360">
    <property type="entry name" value="C2DOMAIN"/>
</dbReference>
<dbReference type="InterPro" id="IPR035892">
    <property type="entry name" value="C2_domain_sf"/>
</dbReference>
<dbReference type="SUPFAM" id="SSF49562">
    <property type="entry name" value="C2 domain (Calcium/lipid-binding domain, CaLB)"/>
    <property type="match status" value="2"/>
</dbReference>
<evidence type="ECO:0000313" key="15">
    <source>
        <dbReference type="EnsemblPlants" id="Kaladp0098s0225.1.v1.1"/>
    </source>
</evidence>
<evidence type="ECO:0000256" key="12">
    <source>
        <dbReference type="SAM" id="Phobius"/>
    </source>
</evidence>
<dbReference type="Gene3D" id="2.60.40.150">
    <property type="entry name" value="C2 domain"/>
    <property type="match status" value="2"/>
</dbReference>
<proteinExistence type="inferred from homology"/>
<dbReference type="CDD" id="cd00030">
    <property type="entry name" value="C2"/>
    <property type="match status" value="2"/>
</dbReference>
<keyword evidence="6" id="KW-0677">Repeat</keyword>
<evidence type="ECO:0000256" key="10">
    <source>
        <dbReference type="ARBA" id="ARBA00023121"/>
    </source>
</evidence>
<evidence type="ECO:0000256" key="8">
    <source>
        <dbReference type="ARBA" id="ARBA00022989"/>
    </source>
</evidence>
<dbReference type="GO" id="GO:0008289">
    <property type="term" value="F:lipid binding"/>
    <property type="evidence" value="ECO:0007669"/>
    <property type="project" value="UniProtKB-KW"/>
</dbReference>
<keyword evidence="4 12" id="KW-0812">Transmembrane</keyword>
<evidence type="ECO:0000256" key="9">
    <source>
        <dbReference type="ARBA" id="ARBA00023055"/>
    </source>
</evidence>
<name>A0A7N0V5Q2_KALFE</name>
<dbReference type="GO" id="GO:0006869">
    <property type="term" value="P:lipid transport"/>
    <property type="evidence" value="ECO:0007669"/>
    <property type="project" value="UniProtKB-KW"/>
</dbReference>
<dbReference type="PANTHER" id="PTHR10774:SF217">
    <property type="entry name" value="OS06G0685300 PROTEIN"/>
    <property type="match status" value="1"/>
</dbReference>
<dbReference type="PROSITE" id="PS51847">
    <property type="entry name" value="SMP"/>
    <property type="match status" value="1"/>
</dbReference>
<keyword evidence="16" id="KW-1185">Reference proteome</keyword>
<evidence type="ECO:0000313" key="16">
    <source>
        <dbReference type="Proteomes" id="UP000594263"/>
    </source>
</evidence>